<keyword evidence="2" id="KW-0238">DNA-binding</keyword>
<dbReference type="InterPro" id="IPR036388">
    <property type="entry name" value="WH-like_DNA-bd_sf"/>
</dbReference>
<dbReference type="RefSeq" id="WP_173129823.1">
    <property type="nucleotide sequence ID" value="NZ_JABRWJ010000008.1"/>
</dbReference>
<dbReference type="Proteomes" id="UP000737171">
    <property type="component" value="Unassembled WGS sequence"/>
</dbReference>
<accession>A0ABX2EPD1</accession>
<dbReference type="InterPro" id="IPR027417">
    <property type="entry name" value="P-loop_NTPase"/>
</dbReference>
<evidence type="ECO:0000256" key="3">
    <source>
        <dbReference type="ARBA" id="ARBA00023163"/>
    </source>
</evidence>
<dbReference type="CDD" id="cd06170">
    <property type="entry name" value="LuxR_C_like"/>
    <property type="match status" value="1"/>
</dbReference>
<dbReference type="Pfam" id="PF25873">
    <property type="entry name" value="WHD_MalT"/>
    <property type="match status" value="1"/>
</dbReference>
<feature type="region of interest" description="Disordered" evidence="4">
    <location>
        <begin position="817"/>
        <end position="841"/>
    </location>
</feature>
<reference evidence="6 7" key="1">
    <citation type="submission" date="2020-05" db="EMBL/GenBank/DDBJ databases">
        <title>Aquincola sp. isolate from soil.</title>
        <authorList>
            <person name="Han J."/>
            <person name="Kim D.-U."/>
        </authorList>
    </citation>
    <scope>NUCLEOTIDE SEQUENCE [LARGE SCALE GENOMIC DNA]</scope>
    <source>
        <strain evidence="6 7">S2</strain>
    </source>
</reference>
<name>A0ABX2EPD1_9BURK</name>
<dbReference type="Gene3D" id="1.10.10.10">
    <property type="entry name" value="Winged helix-like DNA-binding domain superfamily/Winged helix DNA-binding domain"/>
    <property type="match status" value="1"/>
</dbReference>
<keyword evidence="3" id="KW-0804">Transcription</keyword>
<dbReference type="PROSITE" id="PS00622">
    <property type="entry name" value="HTH_LUXR_1"/>
    <property type="match status" value="1"/>
</dbReference>
<evidence type="ECO:0000256" key="4">
    <source>
        <dbReference type="SAM" id="MobiDB-lite"/>
    </source>
</evidence>
<sequence>MNFARTKIQPPRQRASLIARPALEQALGEALAEQRLTLISAPAGFGKTVALTRQIQGVAAGTALAWVSLDEGDDLPRLLECLFTALEPYDLPWRVDSHALAMSAGGNRSERSAVAHELINTLAATEVPRGVIVLDDLHRCTDTALFEFLDLFVARLPPAWGLVIASRVDPPLALPRLRVAGELAEFRQAELSFDHREVLQLGAALDGHAGQALTDADADLLLARTGGWAAGLRLALTTALAQRGDAAGIDWAGAGRPMDRRLFDYLADEVLRDMPDEMRDFLLRCSVLPELSAARCAAVSGDALAAHRLADIERRELFVTVLEGPERTLRLHDIFRDFLAQRLKLELGAELPALYRRAAAGETDPVRRVGLLLLAPAYDEAAAALVEVGPALLQAGAGAQVVRLIEQIPQAHSPPQLLHLRGLCAGTHWEWATMQTSMARAALGFERAGVPQLARRSRAYEVVALSGCGQLDAAAQRLAELRAVAPDGDDPTQAFVMLVSTWDAVMRGPAANAAAHLGAMVDVLERCIDPTPWFACMPHMQFVGLPGMRRALERYVMHALDRAGEREGALRAGALMLQAWLLLWRGDADAARSVVREVQQGEAWFARPRNLRLPLQLLLATDHALRGEAAPARALWQDLLDDVENDEQRRSGWGGVYLFLALRLAWLVDDQASIASLMPRLEASAHAREWPFMRAARQLLRGQLALQTGRAGDAVPLLAAALAESSTLDTLGLDAGVRALAALAHLRCGDRTAAWRALSPLLQQAGQSGEVAGLMMSGEAVLAELARATWADDAAAVLLAPLHEALRRLQALRAGTMATPTDGEGREAAARGPSRLQQDLSPREAEVLERIAAGESNKLIARAFDLSPHTVKRHVANILDKIGASSRGEAAAWWHQRQ</sequence>
<dbReference type="Pfam" id="PF00196">
    <property type="entry name" value="GerE"/>
    <property type="match status" value="1"/>
</dbReference>
<evidence type="ECO:0000313" key="6">
    <source>
        <dbReference type="EMBL" id="NRF70560.1"/>
    </source>
</evidence>
<evidence type="ECO:0000259" key="5">
    <source>
        <dbReference type="PROSITE" id="PS50043"/>
    </source>
</evidence>
<evidence type="ECO:0000256" key="2">
    <source>
        <dbReference type="ARBA" id="ARBA00023125"/>
    </source>
</evidence>
<dbReference type="SUPFAM" id="SSF46894">
    <property type="entry name" value="C-terminal effector domain of the bipartite response regulators"/>
    <property type="match status" value="1"/>
</dbReference>
<protein>
    <submittedName>
        <fullName evidence="6">Transcriptional regulator</fullName>
    </submittedName>
</protein>
<dbReference type="InterPro" id="IPR016032">
    <property type="entry name" value="Sig_transdc_resp-reg_C-effctor"/>
</dbReference>
<proteinExistence type="predicted"/>
<dbReference type="SMART" id="SM00421">
    <property type="entry name" value="HTH_LUXR"/>
    <property type="match status" value="1"/>
</dbReference>
<keyword evidence="7" id="KW-1185">Reference proteome</keyword>
<dbReference type="PANTHER" id="PTHR44688">
    <property type="entry name" value="DNA-BINDING TRANSCRIPTIONAL ACTIVATOR DEVR_DOSR"/>
    <property type="match status" value="1"/>
</dbReference>
<evidence type="ECO:0000256" key="1">
    <source>
        <dbReference type="ARBA" id="ARBA00023015"/>
    </source>
</evidence>
<feature type="domain" description="HTH luxR-type" evidence="5">
    <location>
        <begin position="833"/>
        <end position="898"/>
    </location>
</feature>
<comment type="caution">
    <text evidence="6">The sequence shown here is derived from an EMBL/GenBank/DDBJ whole genome shotgun (WGS) entry which is preliminary data.</text>
</comment>
<gene>
    <name evidence="6" type="ORF">HLB44_26495</name>
</gene>
<dbReference type="SUPFAM" id="SSF52540">
    <property type="entry name" value="P-loop containing nucleoside triphosphate hydrolases"/>
    <property type="match status" value="1"/>
</dbReference>
<dbReference type="PANTHER" id="PTHR44688:SF16">
    <property type="entry name" value="DNA-BINDING TRANSCRIPTIONAL ACTIVATOR DEVR_DOSR"/>
    <property type="match status" value="1"/>
</dbReference>
<dbReference type="PROSITE" id="PS50043">
    <property type="entry name" value="HTH_LUXR_2"/>
    <property type="match status" value="1"/>
</dbReference>
<dbReference type="InterPro" id="IPR000792">
    <property type="entry name" value="Tscrpt_reg_LuxR_C"/>
</dbReference>
<keyword evidence="1" id="KW-0805">Transcription regulation</keyword>
<dbReference type="EMBL" id="JABRWJ010000008">
    <property type="protein sequence ID" value="NRF70560.1"/>
    <property type="molecule type" value="Genomic_DNA"/>
</dbReference>
<organism evidence="6 7">
    <name type="scientific">Pseudaquabacterium terrae</name>
    <dbReference type="NCBI Taxonomy" id="2732868"/>
    <lineage>
        <taxon>Bacteria</taxon>
        <taxon>Pseudomonadati</taxon>
        <taxon>Pseudomonadota</taxon>
        <taxon>Betaproteobacteria</taxon>
        <taxon>Burkholderiales</taxon>
        <taxon>Sphaerotilaceae</taxon>
        <taxon>Pseudaquabacterium</taxon>
    </lineage>
</organism>
<dbReference type="InterPro" id="IPR059106">
    <property type="entry name" value="WHD_MalT"/>
</dbReference>
<evidence type="ECO:0000313" key="7">
    <source>
        <dbReference type="Proteomes" id="UP000737171"/>
    </source>
</evidence>
<dbReference type="PRINTS" id="PR00038">
    <property type="entry name" value="HTHLUXR"/>
</dbReference>